<feature type="transmembrane region" description="Helical" evidence="9">
    <location>
        <begin position="60"/>
        <end position="84"/>
    </location>
</feature>
<organism evidence="12 13">
    <name type="scientific">Thalassospira xiamenensis</name>
    <dbReference type="NCBI Taxonomy" id="220697"/>
    <lineage>
        <taxon>Bacteria</taxon>
        <taxon>Pseudomonadati</taxon>
        <taxon>Pseudomonadota</taxon>
        <taxon>Alphaproteobacteria</taxon>
        <taxon>Rhodospirillales</taxon>
        <taxon>Thalassospiraceae</taxon>
        <taxon>Thalassospira</taxon>
    </lineage>
</organism>
<protein>
    <recommendedName>
        <fullName evidence="9">TRAP transporter small permease protein</fullName>
    </recommendedName>
</protein>
<keyword evidence="3" id="KW-1003">Cell membrane</keyword>
<evidence type="ECO:0000256" key="7">
    <source>
        <dbReference type="ARBA" id="ARBA00023136"/>
    </source>
</evidence>
<evidence type="ECO:0000256" key="8">
    <source>
        <dbReference type="ARBA" id="ARBA00038436"/>
    </source>
</evidence>
<feature type="transmembrane region" description="Helical" evidence="9">
    <location>
        <begin position="96"/>
        <end position="114"/>
    </location>
</feature>
<dbReference type="GO" id="GO:0015740">
    <property type="term" value="P:C4-dicarboxylate transport"/>
    <property type="evidence" value="ECO:0007669"/>
    <property type="project" value="TreeGrafter"/>
</dbReference>
<keyword evidence="6 9" id="KW-1133">Transmembrane helix</keyword>
<dbReference type="Proteomes" id="UP000219068">
    <property type="component" value="Unassembled WGS sequence"/>
</dbReference>
<dbReference type="RefSeq" id="WP_085641870.1">
    <property type="nucleotide sequence ID" value="NZ_OBMM01000001.1"/>
</dbReference>
<evidence type="ECO:0000256" key="5">
    <source>
        <dbReference type="ARBA" id="ARBA00022692"/>
    </source>
</evidence>
<evidence type="ECO:0000256" key="2">
    <source>
        <dbReference type="ARBA" id="ARBA00022448"/>
    </source>
</evidence>
<reference evidence="12 13" key="1">
    <citation type="submission" date="2017-08" db="EMBL/GenBank/DDBJ databases">
        <authorList>
            <person name="de Groot N.N."/>
        </authorList>
    </citation>
    <scope>NUCLEOTIDE SEQUENCE [LARGE SCALE GENOMIC DNA]</scope>
    <source>
        <strain evidence="12 13">USBA 78</strain>
    </source>
</reference>
<comment type="function">
    <text evidence="9">Part of the tripartite ATP-independent periplasmic (TRAP) transport system.</text>
</comment>
<dbReference type="GO" id="GO:0005886">
    <property type="term" value="C:plasma membrane"/>
    <property type="evidence" value="ECO:0007669"/>
    <property type="project" value="UniProtKB-SubCell"/>
</dbReference>
<evidence type="ECO:0000256" key="1">
    <source>
        <dbReference type="ARBA" id="ARBA00004429"/>
    </source>
</evidence>
<evidence type="ECO:0000259" key="11">
    <source>
        <dbReference type="Pfam" id="PF04290"/>
    </source>
</evidence>
<dbReference type="EMBL" id="OBMM01000001">
    <property type="protein sequence ID" value="SOB95105.1"/>
    <property type="molecule type" value="Genomic_DNA"/>
</dbReference>
<keyword evidence="4 9" id="KW-0997">Cell inner membrane</keyword>
<evidence type="ECO:0000256" key="4">
    <source>
        <dbReference type="ARBA" id="ARBA00022519"/>
    </source>
</evidence>
<evidence type="ECO:0000256" key="10">
    <source>
        <dbReference type="SAM" id="MobiDB-lite"/>
    </source>
</evidence>
<comment type="subunit">
    <text evidence="9">The complex comprises the extracytoplasmic solute receptor protein and the two transmembrane proteins.</text>
</comment>
<comment type="similarity">
    <text evidence="8 9">Belongs to the TRAP transporter small permease family.</text>
</comment>
<feature type="transmembrane region" description="Helical" evidence="9">
    <location>
        <begin position="134"/>
        <end position="155"/>
    </location>
</feature>
<gene>
    <name evidence="12" type="ORF">SAMN05428964_1011381</name>
</gene>
<feature type="domain" description="Tripartite ATP-independent periplasmic transporters DctQ component" evidence="11">
    <location>
        <begin position="30"/>
        <end position="156"/>
    </location>
</feature>
<feature type="transmembrane region" description="Helical" evidence="9">
    <location>
        <begin position="21"/>
        <end position="40"/>
    </location>
</feature>
<dbReference type="InterPro" id="IPR007387">
    <property type="entry name" value="TRAP_DctQ"/>
</dbReference>
<dbReference type="AlphaFoldDB" id="A0A285RLW0"/>
<evidence type="ECO:0000313" key="13">
    <source>
        <dbReference type="Proteomes" id="UP000219068"/>
    </source>
</evidence>
<dbReference type="PANTHER" id="PTHR35011">
    <property type="entry name" value="2,3-DIKETO-L-GULONATE TRAP TRANSPORTER SMALL PERMEASE PROTEIN YIAM"/>
    <property type="match status" value="1"/>
</dbReference>
<sequence>MPNRNSPIYRGFDHICRVLTLLAMLMLALMTVLVVGQVILRNFFDLGLPWADELSRVSNIALVFFVVPALMLHNRHIAIDLLYSALRPRGKAILRTANYILITAFSGVFLFALYKFLLRAGKFSTPSMGLSNLVVYAPAVIAIVLLAAVAIYRLVTGTEPAAHHEEADDNDDEDDSDDNNDAIDTAATIAVSREEPRP</sequence>
<dbReference type="InterPro" id="IPR055348">
    <property type="entry name" value="DctQ"/>
</dbReference>
<keyword evidence="2 9" id="KW-0813">Transport</keyword>
<dbReference type="PANTHER" id="PTHR35011:SF2">
    <property type="entry name" value="2,3-DIKETO-L-GULONATE TRAP TRANSPORTER SMALL PERMEASE PROTEIN YIAM"/>
    <property type="match status" value="1"/>
</dbReference>
<name>A0A285RLW0_9PROT</name>
<evidence type="ECO:0000256" key="3">
    <source>
        <dbReference type="ARBA" id="ARBA00022475"/>
    </source>
</evidence>
<keyword evidence="5 9" id="KW-0812">Transmembrane</keyword>
<evidence type="ECO:0000256" key="9">
    <source>
        <dbReference type="RuleBase" id="RU369079"/>
    </source>
</evidence>
<keyword evidence="7 9" id="KW-0472">Membrane</keyword>
<dbReference type="GO" id="GO:0022857">
    <property type="term" value="F:transmembrane transporter activity"/>
    <property type="evidence" value="ECO:0007669"/>
    <property type="project" value="UniProtKB-UniRule"/>
</dbReference>
<feature type="region of interest" description="Disordered" evidence="10">
    <location>
        <begin position="162"/>
        <end position="198"/>
    </location>
</feature>
<evidence type="ECO:0000256" key="6">
    <source>
        <dbReference type="ARBA" id="ARBA00022989"/>
    </source>
</evidence>
<feature type="compositionally biased region" description="Acidic residues" evidence="10">
    <location>
        <begin position="167"/>
        <end position="181"/>
    </location>
</feature>
<dbReference type="Pfam" id="PF04290">
    <property type="entry name" value="DctQ"/>
    <property type="match status" value="1"/>
</dbReference>
<proteinExistence type="inferred from homology"/>
<evidence type="ECO:0000313" key="12">
    <source>
        <dbReference type="EMBL" id="SOB95105.1"/>
    </source>
</evidence>
<comment type="subcellular location">
    <subcellularLocation>
        <location evidence="1 9">Cell inner membrane</location>
        <topology evidence="1 9">Multi-pass membrane protein</topology>
    </subcellularLocation>
</comment>
<accession>A0A285RLW0</accession>